<dbReference type="Gene3D" id="3.30.1490.190">
    <property type="match status" value="1"/>
</dbReference>
<dbReference type="InterPro" id="IPR036388">
    <property type="entry name" value="WH-like_DNA-bd_sf"/>
</dbReference>
<comment type="subcellular location">
    <subcellularLocation>
        <location evidence="1">Cytoplasm</location>
    </subcellularLocation>
</comment>
<evidence type="ECO:0000256" key="5">
    <source>
        <dbReference type="ARBA" id="ARBA00022490"/>
    </source>
</evidence>
<evidence type="ECO:0000256" key="7">
    <source>
        <dbReference type="ARBA" id="ARBA00022723"/>
    </source>
</evidence>
<gene>
    <name evidence="12" type="ORF">RY831_03225</name>
</gene>
<evidence type="ECO:0000313" key="12">
    <source>
        <dbReference type="EMBL" id="MEC4718144.1"/>
    </source>
</evidence>
<sequence>MQPTPSRTMDIPKEIRDCGLRATLPRVRVLQLFHENPGKHFSADDNYHLLSNENIDVVLATVYRVLLQFAEANILIRHTFDTDRAFFELNKGSHHDHIICTKCGCVEDFVDDAIEQRQALIAKQHRYILQTHTLTLYGLCETCTQPGHWDRVVIFRCSVQRNGLSKCMHIR</sequence>
<keyword evidence="8" id="KW-0862">Zinc</keyword>
<comment type="subunit">
    <text evidence="3">Homodimer.</text>
</comment>
<dbReference type="CDD" id="cd07153">
    <property type="entry name" value="Fur_like"/>
    <property type="match status" value="1"/>
</dbReference>
<dbReference type="Pfam" id="PF01475">
    <property type="entry name" value="FUR"/>
    <property type="match status" value="1"/>
</dbReference>
<proteinExistence type="inferred from homology"/>
<dbReference type="EMBL" id="JAWIIV010000002">
    <property type="protein sequence ID" value="MEC4718144.1"/>
    <property type="molecule type" value="Genomic_DNA"/>
</dbReference>
<dbReference type="Proteomes" id="UP001352263">
    <property type="component" value="Unassembled WGS sequence"/>
</dbReference>
<comment type="caution">
    <text evidence="12">The sequence shown here is derived from an EMBL/GenBank/DDBJ whole genome shotgun (WGS) entry which is preliminary data.</text>
</comment>
<reference evidence="12 13" key="1">
    <citation type="submission" date="2023-10" db="EMBL/GenBank/DDBJ databases">
        <title>Noviherbaspirillum sp. CPCC 100848 genome assembly.</title>
        <authorList>
            <person name="Li X.Y."/>
            <person name="Fang X.M."/>
        </authorList>
    </citation>
    <scope>NUCLEOTIDE SEQUENCE [LARGE SCALE GENOMIC DNA]</scope>
    <source>
        <strain evidence="12 13">CPCC 100848</strain>
    </source>
</reference>
<keyword evidence="6" id="KW-0678">Repressor</keyword>
<evidence type="ECO:0000256" key="11">
    <source>
        <dbReference type="ARBA" id="ARBA00023163"/>
    </source>
</evidence>
<evidence type="ECO:0000256" key="10">
    <source>
        <dbReference type="ARBA" id="ARBA00023125"/>
    </source>
</evidence>
<accession>A0ABU6J3F8</accession>
<keyword evidence="11" id="KW-0804">Transcription</keyword>
<evidence type="ECO:0000256" key="3">
    <source>
        <dbReference type="ARBA" id="ARBA00011738"/>
    </source>
</evidence>
<organism evidence="12 13">
    <name type="scientific">Noviherbaspirillum album</name>
    <dbReference type="NCBI Taxonomy" id="3080276"/>
    <lineage>
        <taxon>Bacteria</taxon>
        <taxon>Pseudomonadati</taxon>
        <taxon>Pseudomonadota</taxon>
        <taxon>Betaproteobacteria</taxon>
        <taxon>Burkholderiales</taxon>
        <taxon>Oxalobacteraceae</taxon>
        <taxon>Noviherbaspirillum</taxon>
    </lineage>
</organism>
<dbReference type="InterPro" id="IPR036390">
    <property type="entry name" value="WH_DNA-bd_sf"/>
</dbReference>
<dbReference type="RefSeq" id="WP_326504897.1">
    <property type="nucleotide sequence ID" value="NZ_JAWIIV010000002.1"/>
</dbReference>
<evidence type="ECO:0000256" key="4">
    <source>
        <dbReference type="ARBA" id="ARBA00020910"/>
    </source>
</evidence>
<dbReference type="InterPro" id="IPR002481">
    <property type="entry name" value="FUR"/>
</dbReference>
<comment type="similarity">
    <text evidence="2">Belongs to the Fur family.</text>
</comment>
<evidence type="ECO:0000256" key="9">
    <source>
        <dbReference type="ARBA" id="ARBA00023015"/>
    </source>
</evidence>
<keyword evidence="9" id="KW-0805">Transcription regulation</keyword>
<keyword evidence="5" id="KW-0963">Cytoplasm</keyword>
<dbReference type="InterPro" id="IPR043135">
    <property type="entry name" value="Fur_C"/>
</dbReference>
<dbReference type="SUPFAM" id="SSF46785">
    <property type="entry name" value="Winged helix' DNA-binding domain"/>
    <property type="match status" value="1"/>
</dbReference>
<name>A0ABU6J3F8_9BURK</name>
<evidence type="ECO:0000256" key="1">
    <source>
        <dbReference type="ARBA" id="ARBA00004496"/>
    </source>
</evidence>
<keyword evidence="13" id="KW-1185">Reference proteome</keyword>
<protein>
    <recommendedName>
        <fullName evidence="4">Ferric uptake regulation protein</fullName>
    </recommendedName>
</protein>
<evidence type="ECO:0000256" key="6">
    <source>
        <dbReference type="ARBA" id="ARBA00022491"/>
    </source>
</evidence>
<keyword evidence="10" id="KW-0238">DNA-binding</keyword>
<keyword evidence="7" id="KW-0479">Metal-binding</keyword>
<evidence type="ECO:0000313" key="13">
    <source>
        <dbReference type="Proteomes" id="UP001352263"/>
    </source>
</evidence>
<evidence type="ECO:0000256" key="8">
    <source>
        <dbReference type="ARBA" id="ARBA00022833"/>
    </source>
</evidence>
<dbReference type="Gene3D" id="1.10.10.10">
    <property type="entry name" value="Winged helix-like DNA-binding domain superfamily/Winged helix DNA-binding domain"/>
    <property type="match status" value="1"/>
</dbReference>
<evidence type="ECO:0000256" key="2">
    <source>
        <dbReference type="ARBA" id="ARBA00007957"/>
    </source>
</evidence>
<dbReference type="PANTHER" id="PTHR33202:SF2">
    <property type="entry name" value="FERRIC UPTAKE REGULATION PROTEIN"/>
    <property type="match status" value="1"/>
</dbReference>
<dbReference type="PANTHER" id="PTHR33202">
    <property type="entry name" value="ZINC UPTAKE REGULATION PROTEIN"/>
    <property type="match status" value="1"/>
</dbReference>